<keyword evidence="4" id="KW-1015">Disulfide bond</keyword>
<dbReference type="GO" id="GO:0005179">
    <property type="term" value="F:hormone activity"/>
    <property type="evidence" value="ECO:0007669"/>
    <property type="project" value="UniProtKB-KW"/>
</dbReference>
<reference evidence="5 6" key="1">
    <citation type="journal article" date="2016" name="PLoS ONE">
        <title>A First Insight into the Genome of the Filter-Feeder Mussel Mytilus galloprovincialis.</title>
        <authorList>
            <person name="Murgarella M."/>
            <person name="Puiu D."/>
            <person name="Novoa B."/>
            <person name="Figueras A."/>
            <person name="Posada D."/>
            <person name="Canchaya C."/>
        </authorList>
    </citation>
    <scope>NUCLEOTIDE SEQUENCE [LARGE SCALE GENOMIC DNA]</scope>
    <source>
        <tissue evidence="5">Muscle</tissue>
    </source>
</reference>
<evidence type="ECO:0000313" key="6">
    <source>
        <dbReference type="Proteomes" id="UP000266721"/>
    </source>
</evidence>
<evidence type="ECO:0000256" key="3">
    <source>
        <dbReference type="ARBA" id="ARBA00022702"/>
    </source>
</evidence>
<gene>
    <name evidence="5" type="ORF">AM593_03091</name>
</gene>
<organism evidence="5 6">
    <name type="scientific">Mytilus galloprovincialis</name>
    <name type="common">Mediterranean mussel</name>
    <dbReference type="NCBI Taxonomy" id="29158"/>
    <lineage>
        <taxon>Eukaryota</taxon>
        <taxon>Metazoa</taxon>
        <taxon>Spiralia</taxon>
        <taxon>Lophotrochozoa</taxon>
        <taxon>Mollusca</taxon>
        <taxon>Bivalvia</taxon>
        <taxon>Autobranchia</taxon>
        <taxon>Pteriomorphia</taxon>
        <taxon>Mytilida</taxon>
        <taxon>Mytiloidea</taxon>
        <taxon>Mytilidae</taxon>
        <taxon>Mytilinae</taxon>
        <taxon>Mytilus</taxon>
    </lineage>
</organism>
<dbReference type="PANTHER" id="PTHR11245">
    <property type="entry name" value="STANNIOCALCIN"/>
    <property type="match status" value="1"/>
</dbReference>
<keyword evidence="6" id="KW-1185">Reference proteome</keyword>
<protein>
    <submittedName>
        <fullName evidence="5">Stanniocalcin-like protein</fullName>
    </submittedName>
</protein>
<comment type="similarity">
    <text evidence="1">Belongs to the stanniocalcin family.</text>
</comment>
<dbReference type="Proteomes" id="UP000266721">
    <property type="component" value="Unassembled WGS sequence"/>
</dbReference>
<dbReference type="PANTHER" id="PTHR11245:SF6">
    <property type="entry name" value="DUF19 DOMAIN-CONTAINING PROTEIN"/>
    <property type="match status" value="1"/>
</dbReference>
<dbReference type="InterPro" id="IPR004978">
    <property type="entry name" value="Stanniocalcin"/>
</dbReference>
<keyword evidence="3" id="KW-0372">Hormone</keyword>
<evidence type="ECO:0000256" key="1">
    <source>
        <dbReference type="ARBA" id="ARBA00008693"/>
    </source>
</evidence>
<evidence type="ECO:0000256" key="2">
    <source>
        <dbReference type="ARBA" id="ARBA00011748"/>
    </source>
</evidence>
<name>A0A3L5TRB8_MYTGA</name>
<accession>A0A3L5TRB8</accession>
<feature type="non-terminal residue" evidence="5">
    <location>
        <position position="1"/>
    </location>
</feature>
<sequence>MSYIDIGRCVKYINGKSDFFVTKFYAESSYLHCTLYTIEGMDLTLCKFVLIFLVTFPKFTTASVDPECVAKGNSGDCQFYKCFEQQRQCGSSGYLLAFAYKYCNRRKSFFSSFTTAGQKSMDCATPCLTKALIGKYKESLGPGQKCNELKTYAFNNHVKCYQNCVSCDVYLSNKAVVRKVYSFSDPLTLEAWKQISAFEKKCNIG</sequence>
<dbReference type="EMBL" id="KV589690">
    <property type="protein sequence ID" value="OPL21650.1"/>
    <property type="molecule type" value="Genomic_DNA"/>
</dbReference>
<comment type="subunit">
    <text evidence="2">Homodimer; disulfide-linked.</text>
</comment>
<dbReference type="AlphaFoldDB" id="A0A3L5TRB8"/>
<evidence type="ECO:0000313" key="5">
    <source>
        <dbReference type="EMBL" id="OPL21650.1"/>
    </source>
</evidence>
<comment type="caution">
    <text evidence="5">The sequence shown here is derived from an EMBL/GenBank/DDBJ whole genome shotgun (WGS) entry which is preliminary data.</text>
</comment>
<dbReference type="GO" id="GO:0006874">
    <property type="term" value="P:intracellular calcium ion homeostasis"/>
    <property type="evidence" value="ECO:0007669"/>
    <property type="project" value="TreeGrafter"/>
</dbReference>
<evidence type="ECO:0000256" key="4">
    <source>
        <dbReference type="ARBA" id="ARBA00023157"/>
    </source>
</evidence>
<dbReference type="GO" id="GO:0005615">
    <property type="term" value="C:extracellular space"/>
    <property type="evidence" value="ECO:0007669"/>
    <property type="project" value="TreeGrafter"/>
</dbReference>
<proteinExistence type="inferred from homology"/>